<accession>A0A0G1QQ64</accession>
<dbReference type="AlphaFoldDB" id="A0A0G1QQ64"/>
<gene>
    <name evidence="1" type="ORF">UX67_C0050G0001</name>
</gene>
<dbReference type="EMBL" id="LCNC01000050">
    <property type="protein sequence ID" value="KKU47084.1"/>
    <property type="molecule type" value="Genomic_DNA"/>
</dbReference>
<reference evidence="1 2" key="1">
    <citation type="journal article" date="2015" name="Nature">
        <title>rRNA introns, odd ribosomes, and small enigmatic genomes across a large radiation of phyla.</title>
        <authorList>
            <person name="Brown C.T."/>
            <person name="Hug L.A."/>
            <person name="Thomas B.C."/>
            <person name="Sharon I."/>
            <person name="Castelle C.J."/>
            <person name="Singh A."/>
            <person name="Wilkins M.J."/>
            <person name="Williams K.H."/>
            <person name="Banfield J.F."/>
        </authorList>
    </citation>
    <scope>NUCLEOTIDE SEQUENCE [LARGE SCALE GENOMIC DNA]</scope>
</reference>
<dbReference type="Proteomes" id="UP000034831">
    <property type="component" value="Unassembled WGS sequence"/>
</dbReference>
<name>A0A0G1QQ64_9BACT</name>
<evidence type="ECO:0000313" key="1">
    <source>
        <dbReference type="EMBL" id="KKU47084.1"/>
    </source>
</evidence>
<sequence>NEGFTAEELIDSWSKLPDVGIPLIDGGQSVPEYLDELTLLRVLRRERGKFFLADYYPKEVYRDVSREVEFTLSTTSGVPVDKMYRIMYHGS</sequence>
<evidence type="ECO:0000313" key="2">
    <source>
        <dbReference type="Proteomes" id="UP000034831"/>
    </source>
</evidence>
<proteinExistence type="predicted"/>
<feature type="non-terminal residue" evidence="1">
    <location>
        <position position="1"/>
    </location>
</feature>
<comment type="caution">
    <text evidence="1">The sequence shown here is derived from an EMBL/GenBank/DDBJ whole genome shotgun (WGS) entry which is preliminary data.</text>
</comment>
<organism evidence="1 2">
    <name type="scientific">Candidatus Woesebacteria bacterium GW2011_GWF2_46_8</name>
    <dbReference type="NCBI Taxonomy" id="1618604"/>
    <lineage>
        <taxon>Bacteria</taxon>
        <taxon>Candidatus Woeseibacteriota</taxon>
    </lineage>
</organism>
<protein>
    <submittedName>
        <fullName evidence="1">Uncharacterized protein</fullName>
    </submittedName>
</protein>